<reference evidence="1" key="1">
    <citation type="submission" date="2020-11" db="EMBL/GenBank/DDBJ databases">
        <authorList>
            <person name="Whiteford S."/>
        </authorList>
    </citation>
    <scope>NUCLEOTIDE SEQUENCE</scope>
</reference>
<sequence length="47" mass="5467">MAPSQVWCSGNLLKVECSMLPSHFFIRNLQKQQNKNTQNPDNIFYVP</sequence>
<gene>
    <name evidence="1" type="ORF">PLXY2_LOCUS13509</name>
</gene>
<name>A0A8S4G2F8_PLUXY</name>
<protein>
    <submittedName>
        <fullName evidence="1">(diamondback moth) hypothetical protein</fullName>
    </submittedName>
</protein>
<organism evidence="1 2">
    <name type="scientific">Plutella xylostella</name>
    <name type="common">Diamondback moth</name>
    <name type="synonym">Plutella maculipennis</name>
    <dbReference type="NCBI Taxonomy" id="51655"/>
    <lineage>
        <taxon>Eukaryota</taxon>
        <taxon>Metazoa</taxon>
        <taxon>Ecdysozoa</taxon>
        <taxon>Arthropoda</taxon>
        <taxon>Hexapoda</taxon>
        <taxon>Insecta</taxon>
        <taxon>Pterygota</taxon>
        <taxon>Neoptera</taxon>
        <taxon>Endopterygota</taxon>
        <taxon>Lepidoptera</taxon>
        <taxon>Glossata</taxon>
        <taxon>Ditrysia</taxon>
        <taxon>Yponomeutoidea</taxon>
        <taxon>Plutellidae</taxon>
        <taxon>Plutella</taxon>
    </lineage>
</organism>
<dbReference type="Proteomes" id="UP000653454">
    <property type="component" value="Unassembled WGS sequence"/>
</dbReference>
<evidence type="ECO:0000313" key="2">
    <source>
        <dbReference type="Proteomes" id="UP000653454"/>
    </source>
</evidence>
<evidence type="ECO:0000313" key="1">
    <source>
        <dbReference type="EMBL" id="CAG9135265.1"/>
    </source>
</evidence>
<comment type="caution">
    <text evidence="1">The sequence shown here is derived from an EMBL/GenBank/DDBJ whole genome shotgun (WGS) entry which is preliminary data.</text>
</comment>
<dbReference type="AlphaFoldDB" id="A0A8S4G2F8"/>
<accession>A0A8S4G2F8</accession>
<keyword evidence="2" id="KW-1185">Reference proteome</keyword>
<proteinExistence type="predicted"/>
<dbReference type="EMBL" id="CAJHNJ030000098">
    <property type="protein sequence ID" value="CAG9135265.1"/>
    <property type="molecule type" value="Genomic_DNA"/>
</dbReference>